<evidence type="ECO:0000313" key="3">
    <source>
        <dbReference type="Proteomes" id="UP000000311"/>
    </source>
</evidence>
<dbReference type="Proteomes" id="UP000000311">
    <property type="component" value="Unassembled WGS sequence"/>
</dbReference>
<evidence type="ECO:0008006" key="4">
    <source>
        <dbReference type="Google" id="ProtNLM"/>
    </source>
</evidence>
<proteinExistence type="predicted"/>
<keyword evidence="3" id="KW-1185">Reference proteome</keyword>
<organism evidence="3">
    <name type="scientific">Camponotus floridanus</name>
    <name type="common">Florida carpenter ant</name>
    <dbReference type="NCBI Taxonomy" id="104421"/>
    <lineage>
        <taxon>Eukaryota</taxon>
        <taxon>Metazoa</taxon>
        <taxon>Ecdysozoa</taxon>
        <taxon>Arthropoda</taxon>
        <taxon>Hexapoda</taxon>
        <taxon>Insecta</taxon>
        <taxon>Pterygota</taxon>
        <taxon>Neoptera</taxon>
        <taxon>Endopterygota</taxon>
        <taxon>Hymenoptera</taxon>
        <taxon>Apocrita</taxon>
        <taxon>Aculeata</taxon>
        <taxon>Formicoidea</taxon>
        <taxon>Formicidae</taxon>
        <taxon>Formicinae</taxon>
        <taxon>Camponotus</taxon>
    </lineage>
</organism>
<dbReference type="InParanoid" id="E1ZYR5"/>
<dbReference type="Pfam" id="PF16009">
    <property type="entry name" value="DUF4779"/>
    <property type="match status" value="1"/>
</dbReference>
<feature type="compositionally biased region" description="Basic and acidic residues" evidence="1">
    <location>
        <begin position="203"/>
        <end position="225"/>
    </location>
</feature>
<dbReference type="CDD" id="cd04301">
    <property type="entry name" value="NAT_SF"/>
    <property type="match status" value="1"/>
</dbReference>
<reference evidence="2 3" key="1">
    <citation type="journal article" date="2010" name="Science">
        <title>Genomic comparison of the ants Camponotus floridanus and Harpegnathos saltator.</title>
        <authorList>
            <person name="Bonasio R."/>
            <person name="Zhang G."/>
            <person name="Ye C."/>
            <person name="Mutti N.S."/>
            <person name="Fang X."/>
            <person name="Qin N."/>
            <person name="Donahue G."/>
            <person name="Yang P."/>
            <person name="Li Q."/>
            <person name="Li C."/>
            <person name="Zhang P."/>
            <person name="Huang Z."/>
            <person name="Berger S.L."/>
            <person name="Reinberg D."/>
            <person name="Wang J."/>
            <person name="Liebig J."/>
        </authorList>
    </citation>
    <scope>NUCLEOTIDE SEQUENCE [LARGE SCALE GENOMIC DNA]</scope>
    <source>
        <strain evidence="3">C129</strain>
    </source>
</reference>
<evidence type="ECO:0000256" key="1">
    <source>
        <dbReference type="SAM" id="MobiDB-lite"/>
    </source>
</evidence>
<sequence>MKICEEWFRAGWYAAYILLYVCAHPVRDQSNEMYISSSRLLNPESDEYGFEKEVSATKLFEIHEDSREKFEENNPSRATRAKGKPVLLPLMIEPEAEMLPRGYKGVKPPGVTHMEFTHVKPQTDTSVRESATLRTFVINDDENSSKFGGFGRDEDAHYAASKYEEQVARNDRGSERIVVLEVDLKDDLKQNSKKSEEDTEAFGAEKSHFENENRPKSRKEKDVKKKQNIYKAENDRQETRNAAGHRNVYHKNGFEKDLDFYNNGRQRGDFDKHDRYGEKHAIAEDTYAKDKSNSSRLVEIEAKEGGLEEQEPAPLLLKLMYDDLRDGMTIIAEGQGNCIVGVAVNAGSCPWDPDKFVEFARCCECGSTRDVIEFEAYVTRKPNLWKRYCVLKIFECSYLAVGPDFRNRGIARKLVLDSWYLARDCGYRLFRVDCSNRYIARIAEGFGWKRICTIPFNQYLKDGKLVFKYIKEPHTEMLVYIDQVTFCKDYCPPYNSCKTTSAPKILKEKI</sequence>
<dbReference type="SUPFAM" id="SSF55729">
    <property type="entry name" value="Acyl-CoA N-acyltransferases (Nat)"/>
    <property type="match status" value="1"/>
</dbReference>
<dbReference type="Gene3D" id="3.40.630.30">
    <property type="match status" value="1"/>
</dbReference>
<gene>
    <name evidence="2" type="ORF">EAG_08402</name>
</gene>
<dbReference type="STRING" id="104421.E1ZYR5"/>
<accession>E1ZYR5</accession>
<evidence type="ECO:0000313" key="2">
    <source>
        <dbReference type="EMBL" id="EFN73605.1"/>
    </source>
</evidence>
<name>E1ZYR5_CAMFO</name>
<dbReference type="AlphaFoldDB" id="E1ZYR5"/>
<dbReference type="InterPro" id="IPR016181">
    <property type="entry name" value="Acyl_CoA_acyltransferase"/>
</dbReference>
<feature type="region of interest" description="Disordered" evidence="1">
    <location>
        <begin position="189"/>
        <end position="247"/>
    </location>
</feature>
<dbReference type="InterPro" id="IPR031959">
    <property type="entry name" value="DUF4779"/>
</dbReference>
<dbReference type="OrthoDB" id="6432502at2759"/>
<dbReference type="OMA" id="VIEFEAY"/>
<protein>
    <recommendedName>
        <fullName evidence="4">N-acetyltransferase domain-containing protein</fullName>
    </recommendedName>
</protein>
<dbReference type="EMBL" id="GL435242">
    <property type="protein sequence ID" value="EFN73605.1"/>
    <property type="molecule type" value="Genomic_DNA"/>
</dbReference>